<dbReference type="InterPro" id="IPR001463">
    <property type="entry name" value="Na/Ala_symport"/>
</dbReference>
<organism evidence="10 11">
    <name type="scientific">Entomospira entomophila</name>
    <dbReference type="NCBI Taxonomy" id="2719988"/>
    <lineage>
        <taxon>Bacteria</taxon>
        <taxon>Pseudomonadati</taxon>
        <taxon>Spirochaetota</taxon>
        <taxon>Spirochaetia</taxon>
        <taxon>Spirochaetales</taxon>
        <taxon>Spirochaetaceae</taxon>
        <taxon>Entomospira</taxon>
    </lineage>
</organism>
<evidence type="ECO:0000256" key="4">
    <source>
        <dbReference type="ARBA" id="ARBA00022475"/>
    </source>
</evidence>
<feature type="transmembrane region" description="Helical" evidence="9">
    <location>
        <begin position="69"/>
        <end position="91"/>
    </location>
</feature>
<dbReference type="AlphaFoldDB" id="A0A968KT22"/>
<dbReference type="PANTHER" id="PTHR30330">
    <property type="entry name" value="AGSS FAMILY TRANSPORTER, SODIUM-ALANINE"/>
    <property type="match status" value="1"/>
</dbReference>
<feature type="transmembrane region" description="Helical" evidence="9">
    <location>
        <begin position="97"/>
        <end position="114"/>
    </location>
</feature>
<dbReference type="PRINTS" id="PR00175">
    <property type="entry name" value="NAALASMPORT"/>
</dbReference>
<evidence type="ECO:0000313" key="10">
    <source>
        <dbReference type="EMBL" id="NIZ40982.1"/>
    </source>
</evidence>
<evidence type="ECO:0000256" key="5">
    <source>
        <dbReference type="ARBA" id="ARBA00022692"/>
    </source>
</evidence>
<evidence type="ECO:0000256" key="6">
    <source>
        <dbReference type="ARBA" id="ARBA00022847"/>
    </source>
</evidence>
<reference evidence="10 11" key="1">
    <citation type="submission" date="2020-03" db="EMBL/GenBank/DDBJ databases">
        <title>Spirochaetal bacteria isolated from arthropods constitute a novel genus Entomospira genus novum within the order Spirochaetales.</title>
        <authorList>
            <person name="Grana-Miraglia L."/>
            <person name="Sikutova S."/>
            <person name="Fingerle V."/>
            <person name="Sing A."/>
            <person name="Castillo-Ramirez S."/>
            <person name="Margos G."/>
            <person name="Rudolf I."/>
        </authorList>
    </citation>
    <scope>NUCLEOTIDE SEQUENCE [LARGE SCALE GENOMIC DNA]</scope>
    <source>
        <strain evidence="10 11">BR193</strain>
    </source>
</reference>
<evidence type="ECO:0000256" key="7">
    <source>
        <dbReference type="ARBA" id="ARBA00022989"/>
    </source>
</evidence>
<proteinExistence type="inferred from homology"/>
<sequence length="473" mass="51415">MAIQIAILVEKLWQFIAIPAILGLGLYFSIFTGFVQIRYFTRVVAMLKEGFHHKDSDGNKREGVSSFQAFAISIASRVGTGNLAGVAVAIAWGGPGAIFWMWVMAFLGMASAFVESTLAQVYKVPANEPGHFRGGPSYYLSNALKSRPMAIIFSVLMMITFGYIFNMIQVNTIANSFLETFHVNPKHTGVFLAIFAGLILMGGISRIAKMSSAFVPIMAISYILMGLVVIFMNYKSVPYVFQMIVTQAFTGNAATGGVVGITIMHGLRRGLFSNEAGMGTAPAAAAAANTSHPVKQGLIQSFSVFTDTFVVCSITAFIILTSGVPIYPEAEGIILTQQALATTLGSASNYYLSIIIFVFAFTSVIGNYFYAETSLAYISGDNRIANAIFKVTVVIMIYIGVIAKSDFVWNLADLFSALMALVNLYAITRLFPILRLVLRDFSVQMKKGKDPVFYAENIGSPENIVCWEKDGQS</sequence>
<comment type="caution">
    <text evidence="10">The sequence shown here is derived from an EMBL/GenBank/DDBJ whole genome shotgun (WGS) entry which is preliminary data.</text>
</comment>
<protein>
    <submittedName>
        <fullName evidence="10">Alanine:cation symporter family protein</fullName>
    </submittedName>
</protein>
<dbReference type="PROSITE" id="PS00873">
    <property type="entry name" value="NA_ALANINE_SYMP"/>
    <property type="match status" value="1"/>
</dbReference>
<keyword evidence="6 9" id="KW-0769">Symport</keyword>
<evidence type="ECO:0000313" key="11">
    <source>
        <dbReference type="Proteomes" id="UP000711995"/>
    </source>
</evidence>
<feature type="transmembrane region" description="Helical" evidence="9">
    <location>
        <begin position="415"/>
        <end position="438"/>
    </location>
</feature>
<dbReference type="Gene3D" id="1.20.1740.10">
    <property type="entry name" value="Amino acid/polyamine transporter I"/>
    <property type="match status" value="1"/>
</dbReference>
<keyword evidence="3 9" id="KW-0813">Transport</keyword>
<keyword evidence="4 9" id="KW-1003">Cell membrane</keyword>
<dbReference type="NCBIfam" id="TIGR00835">
    <property type="entry name" value="agcS"/>
    <property type="match status" value="1"/>
</dbReference>
<comment type="subcellular location">
    <subcellularLocation>
        <location evidence="1 9">Cell membrane</location>
        <topology evidence="1 9">Multi-pass membrane protein</topology>
    </subcellularLocation>
</comment>
<feature type="transmembrane region" description="Helical" evidence="9">
    <location>
        <begin position="240"/>
        <end position="263"/>
    </location>
</feature>
<feature type="transmembrane region" description="Helical" evidence="9">
    <location>
        <begin position="383"/>
        <end position="403"/>
    </location>
</feature>
<dbReference type="Proteomes" id="UP000711995">
    <property type="component" value="Unassembled WGS sequence"/>
</dbReference>
<feature type="transmembrane region" description="Helical" evidence="9">
    <location>
        <begin position="214"/>
        <end position="234"/>
    </location>
</feature>
<evidence type="ECO:0000256" key="2">
    <source>
        <dbReference type="ARBA" id="ARBA00009261"/>
    </source>
</evidence>
<dbReference type="FunFam" id="1.20.1740.10:FF:000004">
    <property type="entry name" value="Sodium:alanine symporter family protein"/>
    <property type="match status" value="1"/>
</dbReference>
<keyword evidence="5 9" id="KW-0812">Transmembrane</keyword>
<dbReference type="PANTHER" id="PTHR30330:SF1">
    <property type="entry name" value="AMINO-ACID CARRIER PROTEIN ALST"/>
    <property type="match status" value="1"/>
</dbReference>
<gene>
    <name evidence="10" type="ORF">HCT14_05630</name>
</gene>
<evidence type="ECO:0000256" key="9">
    <source>
        <dbReference type="RuleBase" id="RU363064"/>
    </source>
</evidence>
<keyword evidence="8 9" id="KW-0472">Membrane</keyword>
<feature type="transmembrane region" description="Helical" evidence="9">
    <location>
        <begin position="188"/>
        <end position="207"/>
    </location>
</feature>
<dbReference type="Pfam" id="PF01235">
    <property type="entry name" value="Na_Ala_symp"/>
    <property type="match status" value="1"/>
</dbReference>
<feature type="transmembrane region" description="Helical" evidence="9">
    <location>
        <begin position="12"/>
        <end position="37"/>
    </location>
</feature>
<feature type="transmembrane region" description="Helical" evidence="9">
    <location>
        <begin position="149"/>
        <end position="168"/>
    </location>
</feature>
<keyword evidence="7 9" id="KW-1133">Transmembrane helix</keyword>
<evidence type="ECO:0000256" key="1">
    <source>
        <dbReference type="ARBA" id="ARBA00004651"/>
    </source>
</evidence>
<accession>A0A968KT22</accession>
<comment type="similarity">
    <text evidence="2 9">Belongs to the alanine or glycine:cation symporter (AGCS) (TC 2.A.25) family.</text>
</comment>
<feature type="transmembrane region" description="Helical" evidence="9">
    <location>
        <begin position="350"/>
        <end position="371"/>
    </location>
</feature>
<dbReference type="EMBL" id="JAATLJ010000001">
    <property type="protein sequence ID" value="NIZ40982.1"/>
    <property type="molecule type" value="Genomic_DNA"/>
</dbReference>
<evidence type="ECO:0000256" key="8">
    <source>
        <dbReference type="ARBA" id="ARBA00023136"/>
    </source>
</evidence>
<feature type="transmembrane region" description="Helical" evidence="9">
    <location>
        <begin position="304"/>
        <end position="327"/>
    </location>
</feature>
<dbReference type="GO" id="GO:0005283">
    <property type="term" value="F:amino acid:sodium symporter activity"/>
    <property type="evidence" value="ECO:0007669"/>
    <property type="project" value="InterPro"/>
</dbReference>
<evidence type="ECO:0000256" key="3">
    <source>
        <dbReference type="ARBA" id="ARBA00022448"/>
    </source>
</evidence>
<name>A0A968KT22_9SPIO</name>
<keyword evidence="11" id="KW-1185">Reference proteome</keyword>
<dbReference type="GO" id="GO:0005886">
    <property type="term" value="C:plasma membrane"/>
    <property type="evidence" value="ECO:0007669"/>
    <property type="project" value="UniProtKB-SubCell"/>
</dbReference>